<evidence type="ECO:0000256" key="1">
    <source>
        <dbReference type="SAM" id="MobiDB-lite"/>
    </source>
</evidence>
<feature type="compositionally biased region" description="Acidic residues" evidence="1">
    <location>
        <begin position="153"/>
        <end position="175"/>
    </location>
</feature>
<feature type="compositionally biased region" description="Acidic residues" evidence="1">
    <location>
        <begin position="69"/>
        <end position="79"/>
    </location>
</feature>
<feature type="compositionally biased region" description="Polar residues" evidence="1">
    <location>
        <begin position="130"/>
        <end position="146"/>
    </location>
</feature>
<dbReference type="EMBL" id="CAJNIZ010002891">
    <property type="protein sequence ID" value="CAE7216062.1"/>
    <property type="molecule type" value="Genomic_DNA"/>
</dbReference>
<feature type="compositionally biased region" description="Gly residues" evidence="1">
    <location>
        <begin position="94"/>
        <end position="110"/>
    </location>
</feature>
<sequence length="284" mass="30735">DMDAYAAQAAKVLSEEPPPVQMVTKRRQLAGAPKNLDMDDEDGDDEVPCGKKVKKRPAAATQKAKSLVEEADEDLDEEQASASKPKLCRRGRGGRGGQRGRGGRGDCGGRGGRDKSAGRGRGRGRGKPSETVSPASPEGSNATQAFSPCEMSCPEEMEEEDYTWPDENEEMYDDDIPAKRPAARVKASKPPKASTHGRVLEEPVQDKAAKKKARHTEAVQDDDEAEATPPPKKKKHGASLQHTDAEEGESPPSEGKLTFAGRKQPAHGLPHMKWAVLRDAFRDH</sequence>
<keyword evidence="3" id="KW-1185">Reference proteome</keyword>
<proteinExistence type="predicted"/>
<protein>
    <submittedName>
        <fullName evidence="2">Uncharacterized protein</fullName>
    </submittedName>
</protein>
<feature type="region of interest" description="Disordered" evidence="1">
    <location>
        <begin position="1"/>
        <end position="272"/>
    </location>
</feature>
<dbReference type="Proteomes" id="UP000649617">
    <property type="component" value="Unassembled WGS sequence"/>
</dbReference>
<feature type="compositionally biased region" description="Acidic residues" evidence="1">
    <location>
        <begin position="38"/>
        <end position="47"/>
    </location>
</feature>
<name>A0A812JSW6_SYMPI</name>
<feature type="non-terminal residue" evidence="2">
    <location>
        <position position="284"/>
    </location>
</feature>
<feature type="compositionally biased region" description="Basic and acidic residues" evidence="1">
    <location>
        <begin position="198"/>
        <end position="208"/>
    </location>
</feature>
<reference evidence="2" key="1">
    <citation type="submission" date="2021-02" db="EMBL/GenBank/DDBJ databases">
        <authorList>
            <person name="Dougan E. K."/>
            <person name="Rhodes N."/>
            <person name="Thang M."/>
            <person name="Chan C."/>
        </authorList>
    </citation>
    <scope>NUCLEOTIDE SEQUENCE</scope>
</reference>
<accession>A0A812JSW6</accession>
<gene>
    <name evidence="2" type="ORF">SPIL2461_LOCUS2610</name>
</gene>
<organism evidence="2 3">
    <name type="scientific">Symbiodinium pilosum</name>
    <name type="common">Dinoflagellate</name>
    <dbReference type="NCBI Taxonomy" id="2952"/>
    <lineage>
        <taxon>Eukaryota</taxon>
        <taxon>Sar</taxon>
        <taxon>Alveolata</taxon>
        <taxon>Dinophyceae</taxon>
        <taxon>Suessiales</taxon>
        <taxon>Symbiodiniaceae</taxon>
        <taxon>Symbiodinium</taxon>
    </lineage>
</organism>
<evidence type="ECO:0000313" key="2">
    <source>
        <dbReference type="EMBL" id="CAE7216062.1"/>
    </source>
</evidence>
<comment type="caution">
    <text evidence="2">The sequence shown here is derived from an EMBL/GenBank/DDBJ whole genome shotgun (WGS) entry which is preliminary data.</text>
</comment>
<dbReference type="AlphaFoldDB" id="A0A812JSW6"/>
<feature type="non-terminal residue" evidence="2">
    <location>
        <position position="1"/>
    </location>
</feature>
<evidence type="ECO:0000313" key="3">
    <source>
        <dbReference type="Proteomes" id="UP000649617"/>
    </source>
</evidence>